<feature type="binding site" evidence="10">
    <location>
        <begin position="96"/>
        <end position="106"/>
    </location>
    <ligand>
        <name>ATP</name>
        <dbReference type="ChEBI" id="CHEBI:30616"/>
    </ligand>
</feature>
<evidence type="ECO:0000259" key="12">
    <source>
        <dbReference type="Pfam" id="PF08544"/>
    </source>
</evidence>
<dbReference type="SUPFAM" id="SSF54211">
    <property type="entry name" value="Ribosomal protein S5 domain 2-like"/>
    <property type="match status" value="1"/>
</dbReference>
<comment type="similarity">
    <text evidence="1 10">Belongs to the GHMP kinase family. IspE subfamily.</text>
</comment>
<evidence type="ECO:0000256" key="3">
    <source>
        <dbReference type="ARBA" id="ARBA00017473"/>
    </source>
</evidence>
<evidence type="ECO:0000256" key="7">
    <source>
        <dbReference type="ARBA" id="ARBA00022840"/>
    </source>
</evidence>
<dbReference type="PIRSF" id="PIRSF010376">
    <property type="entry name" value="IspE"/>
    <property type="match status" value="1"/>
</dbReference>
<dbReference type="Gene3D" id="3.30.230.10">
    <property type="match status" value="1"/>
</dbReference>
<dbReference type="Proteomes" id="UP000005307">
    <property type="component" value="Chromosome"/>
</dbReference>
<evidence type="ECO:0000256" key="1">
    <source>
        <dbReference type="ARBA" id="ARBA00009684"/>
    </source>
</evidence>
<proteinExistence type="inferred from homology"/>
<dbReference type="NCBIfam" id="TIGR00154">
    <property type="entry name" value="ispE"/>
    <property type="match status" value="1"/>
</dbReference>
<keyword evidence="8 10" id="KW-0414">Isoprene biosynthesis</keyword>
<dbReference type="InterPro" id="IPR014721">
    <property type="entry name" value="Ribsml_uS5_D2-typ_fold_subgr"/>
</dbReference>
<dbReference type="STRING" id="391626.OAN307_c01660"/>
<reference evidence="13 14" key="1">
    <citation type="journal article" date="2013" name="PLoS ONE">
        <title>Poles Apart: Arctic and Antarctic Octadecabacter strains Share High Genome Plasticity and a New Type of Xanthorhodopsin.</title>
        <authorList>
            <person name="Vollmers J."/>
            <person name="Voget S."/>
            <person name="Dietrich S."/>
            <person name="Gollnow K."/>
            <person name="Smits M."/>
            <person name="Meyer K."/>
            <person name="Brinkhoff T."/>
            <person name="Simon M."/>
            <person name="Daniel R."/>
        </authorList>
    </citation>
    <scope>NUCLEOTIDE SEQUENCE [LARGE SCALE GENOMIC DNA]</scope>
    <source>
        <strain evidence="13 14">307</strain>
    </source>
</reference>
<evidence type="ECO:0000256" key="9">
    <source>
        <dbReference type="ARBA" id="ARBA00032554"/>
    </source>
</evidence>
<feature type="active site" evidence="10">
    <location>
        <position position="15"/>
    </location>
</feature>
<dbReference type="Pfam" id="PF00288">
    <property type="entry name" value="GHMP_kinases_N"/>
    <property type="match status" value="1"/>
</dbReference>
<comment type="function">
    <text evidence="10">Catalyzes the phosphorylation of the position 2 hydroxy group of 4-diphosphocytidyl-2C-methyl-D-erythritol.</text>
</comment>
<evidence type="ECO:0000256" key="5">
    <source>
        <dbReference type="ARBA" id="ARBA00022741"/>
    </source>
</evidence>
<dbReference type="InterPro" id="IPR013750">
    <property type="entry name" value="GHMP_kinase_C_dom"/>
</dbReference>
<dbReference type="OrthoDB" id="9809438at2"/>
<dbReference type="UniPathway" id="UPA00056">
    <property type="reaction ID" value="UER00094"/>
</dbReference>
<keyword evidence="4 10" id="KW-0808">Transferase</keyword>
<evidence type="ECO:0000256" key="6">
    <source>
        <dbReference type="ARBA" id="ARBA00022777"/>
    </source>
</evidence>
<dbReference type="HAMAP" id="MF_00061">
    <property type="entry name" value="IspE"/>
    <property type="match status" value="1"/>
</dbReference>
<evidence type="ECO:0000313" key="14">
    <source>
        <dbReference type="Proteomes" id="UP000005307"/>
    </source>
</evidence>
<dbReference type="GO" id="GO:0005524">
    <property type="term" value="F:ATP binding"/>
    <property type="evidence" value="ECO:0007669"/>
    <property type="project" value="UniProtKB-UniRule"/>
</dbReference>
<dbReference type="GO" id="GO:0019288">
    <property type="term" value="P:isopentenyl diphosphate biosynthetic process, methylerythritol 4-phosphate pathway"/>
    <property type="evidence" value="ECO:0007669"/>
    <property type="project" value="UniProtKB-UniRule"/>
</dbReference>
<keyword evidence="14" id="KW-1185">Reference proteome</keyword>
<evidence type="ECO:0000256" key="2">
    <source>
        <dbReference type="ARBA" id="ARBA00012052"/>
    </source>
</evidence>
<feature type="domain" description="GHMP kinase C-terminal" evidence="12">
    <location>
        <begin position="211"/>
        <end position="271"/>
    </location>
</feature>
<accession>M9R2F1</accession>
<evidence type="ECO:0000313" key="13">
    <source>
        <dbReference type="EMBL" id="AGI65933.1"/>
    </source>
</evidence>
<dbReference type="Gene3D" id="3.30.70.890">
    <property type="entry name" value="GHMP kinase, C-terminal domain"/>
    <property type="match status" value="1"/>
</dbReference>
<dbReference type="EMBL" id="CP003740">
    <property type="protein sequence ID" value="AGI65933.1"/>
    <property type="molecule type" value="Genomic_DNA"/>
</dbReference>
<gene>
    <name evidence="10 13" type="primary">ispE</name>
    <name evidence="13" type="ORF">OAN307_c01660</name>
</gene>
<dbReference type="HOGENOM" id="CLU_053057_1_0_5"/>
<dbReference type="AlphaFoldDB" id="M9R2F1"/>
<dbReference type="GO" id="GO:0016114">
    <property type="term" value="P:terpenoid biosynthetic process"/>
    <property type="evidence" value="ECO:0007669"/>
    <property type="project" value="UniProtKB-UniRule"/>
</dbReference>
<keyword evidence="5 10" id="KW-0547">Nucleotide-binding</keyword>
<dbReference type="GO" id="GO:0050515">
    <property type="term" value="F:4-(cytidine 5'-diphospho)-2-C-methyl-D-erythritol kinase activity"/>
    <property type="evidence" value="ECO:0007669"/>
    <property type="project" value="UniProtKB-UniRule"/>
</dbReference>
<feature type="active site" evidence="10">
    <location>
        <position position="135"/>
    </location>
</feature>
<feature type="domain" description="GHMP kinase N-terminal" evidence="11">
    <location>
        <begin position="72"/>
        <end position="137"/>
    </location>
</feature>
<dbReference type="InterPro" id="IPR036554">
    <property type="entry name" value="GHMP_kinase_C_sf"/>
</dbReference>
<dbReference type="SUPFAM" id="SSF55060">
    <property type="entry name" value="GHMP Kinase, C-terminal domain"/>
    <property type="match status" value="1"/>
</dbReference>
<dbReference type="eggNOG" id="COG1947">
    <property type="taxonomic scope" value="Bacteria"/>
</dbReference>
<evidence type="ECO:0000256" key="8">
    <source>
        <dbReference type="ARBA" id="ARBA00023229"/>
    </source>
</evidence>
<protein>
    <recommendedName>
        <fullName evidence="3 10">4-diphosphocytidyl-2-C-methyl-D-erythritol kinase</fullName>
        <shortName evidence="10">CMK</shortName>
        <ecNumber evidence="2 10">2.7.1.148</ecNumber>
    </recommendedName>
    <alternativeName>
        <fullName evidence="9 10">4-(cytidine-5'-diphospho)-2-C-methyl-D-erythritol kinase</fullName>
    </alternativeName>
</protein>
<dbReference type="InterPro" id="IPR004424">
    <property type="entry name" value="IspE"/>
</dbReference>
<dbReference type="NCBIfam" id="NF011202">
    <property type="entry name" value="PRK14608.1"/>
    <property type="match status" value="1"/>
</dbReference>
<dbReference type="InterPro" id="IPR020568">
    <property type="entry name" value="Ribosomal_Su5_D2-typ_SF"/>
</dbReference>
<sequence length="285" mass="29855">MTTTKGAICEPAPAKVNLTLHVTGRRADGYHLLDSLVMFTALGDVVTVAPADHLTLTIDGPFSADLIAGDNNLVERAARSFGVINGAAITLTKNLPIASGIGGGSADAAATLRALSRLWGMPIPDAATILKLGADVPVCMTSELSRMRGIGDRIDTLGPAPKHNILLVNPNVAVSTAQVFGGLANRLNAPMADDMPDPFETGHWTKWLACQRNDLETPARVAVPAIDDVLGSLRAQNGCALARMSGSGATCFAFFENANTRNAAAAALRRSHPSWWIAETEEAPI</sequence>
<evidence type="ECO:0000259" key="11">
    <source>
        <dbReference type="Pfam" id="PF00288"/>
    </source>
</evidence>
<dbReference type="RefSeq" id="WP_015497994.1">
    <property type="nucleotide sequence ID" value="NC_020911.1"/>
</dbReference>
<dbReference type="KEGG" id="oat:OAN307_c01660"/>
<evidence type="ECO:0000256" key="10">
    <source>
        <dbReference type="HAMAP-Rule" id="MF_00061"/>
    </source>
</evidence>
<comment type="pathway">
    <text evidence="10">Isoprenoid biosynthesis; isopentenyl diphosphate biosynthesis via DXP pathway; isopentenyl diphosphate from 1-deoxy-D-xylulose 5-phosphate: step 3/6.</text>
</comment>
<dbReference type="PANTHER" id="PTHR43527">
    <property type="entry name" value="4-DIPHOSPHOCYTIDYL-2-C-METHYL-D-ERYTHRITOL KINASE, CHLOROPLASTIC"/>
    <property type="match status" value="1"/>
</dbReference>
<name>M9R2F1_9RHOB</name>
<organism evidence="13 14">
    <name type="scientific">Octadecabacter antarcticus 307</name>
    <dbReference type="NCBI Taxonomy" id="391626"/>
    <lineage>
        <taxon>Bacteria</taxon>
        <taxon>Pseudomonadati</taxon>
        <taxon>Pseudomonadota</taxon>
        <taxon>Alphaproteobacteria</taxon>
        <taxon>Rhodobacterales</taxon>
        <taxon>Roseobacteraceae</taxon>
        <taxon>Octadecabacter</taxon>
    </lineage>
</organism>
<keyword evidence="7 10" id="KW-0067">ATP-binding</keyword>
<dbReference type="PANTHER" id="PTHR43527:SF2">
    <property type="entry name" value="4-DIPHOSPHOCYTIDYL-2-C-METHYL-D-ERYTHRITOL KINASE, CHLOROPLASTIC"/>
    <property type="match status" value="1"/>
</dbReference>
<keyword evidence="6 10" id="KW-0418">Kinase</keyword>
<evidence type="ECO:0000256" key="4">
    <source>
        <dbReference type="ARBA" id="ARBA00022679"/>
    </source>
</evidence>
<comment type="catalytic activity">
    <reaction evidence="10">
        <text>4-CDP-2-C-methyl-D-erythritol + ATP = 4-CDP-2-C-methyl-D-erythritol 2-phosphate + ADP + H(+)</text>
        <dbReference type="Rhea" id="RHEA:18437"/>
        <dbReference type="ChEBI" id="CHEBI:15378"/>
        <dbReference type="ChEBI" id="CHEBI:30616"/>
        <dbReference type="ChEBI" id="CHEBI:57823"/>
        <dbReference type="ChEBI" id="CHEBI:57919"/>
        <dbReference type="ChEBI" id="CHEBI:456216"/>
        <dbReference type="EC" id="2.7.1.148"/>
    </reaction>
</comment>
<dbReference type="EC" id="2.7.1.148" evidence="2 10"/>
<dbReference type="Pfam" id="PF08544">
    <property type="entry name" value="GHMP_kinases_C"/>
    <property type="match status" value="1"/>
</dbReference>
<dbReference type="InterPro" id="IPR006204">
    <property type="entry name" value="GHMP_kinase_N_dom"/>
</dbReference>